<reference evidence="2" key="1">
    <citation type="submission" date="2017-07" db="EMBL/GenBank/DDBJ databases">
        <title>Brachybacterium sp. VR2415.</title>
        <authorList>
            <person name="Tak E.J."/>
            <person name="Bae J.-W."/>
        </authorList>
    </citation>
    <scope>NUCLEOTIDE SEQUENCE [LARGE SCALE GENOMIC DNA]</scope>
    <source>
        <strain evidence="2">VR2415</strain>
    </source>
</reference>
<organism evidence="1 2">
    <name type="scientific">Brachybacterium avium</name>
    <dbReference type="NCBI Taxonomy" id="2017485"/>
    <lineage>
        <taxon>Bacteria</taxon>
        <taxon>Bacillati</taxon>
        <taxon>Actinomycetota</taxon>
        <taxon>Actinomycetes</taxon>
        <taxon>Micrococcales</taxon>
        <taxon>Dermabacteraceae</taxon>
        <taxon>Brachybacterium</taxon>
    </lineage>
</organism>
<keyword evidence="2" id="KW-1185">Reference proteome</keyword>
<gene>
    <name evidence="1" type="ORF">CFK39_14230</name>
</gene>
<dbReference type="AlphaFoldDB" id="A0A220UHQ9"/>
<dbReference type="Proteomes" id="UP000198398">
    <property type="component" value="Chromosome"/>
</dbReference>
<sequence>MNTFWGCETEHLTELSTIFDTRAVRLRALIQRALLCARAADWIGPDAEEHHRCTEDLAETVILLVEKLRKLGELLGKEAQEQDLCSQPDDVTRLGGDPLGVRATPPWVQDEFDRLPSLQGSRWKDLQPRIAGPFMAEDPTELLPDLPSFDELDPVIAGPIMAEDPPWATPPSRPLPEGEDFALDPEILAAAQDRRELALGEVPAVGTAQTLMSVHESIGDGFDRVELKLEDNGYGAFVPAVSLARLPHEVSGAVLGEHSVLDQTFSAIDRGVANVTQTSDEVLTAAGDGDAAGAFRAFERGAFRQVGVSADLLTVSALPAAADTTSDLIGTSADLVEPFNAHSAEALRTAEQSVREVGLGWERGQEQLTDPEFYYDLRRRYLPAPWDPQG</sequence>
<dbReference type="EMBL" id="CP022316">
    <property type="protein sequence ID" value="ASK67233.1"/>
    <property type="molecule type" value="Genomic_DNA"/>
</dbReference>
<accession>A0A220UHQ9</accession>
<proteinExistence type="predicted"/>
<evidence type="ECO:0000313" key="1">
    <source>
        <dbReference type="EMBL" id="ASK67233.1"/>
    </source>
</evidence>
<protein>
    <submittedName>
        <fullName evidence="1">Uncharacterized protein</fullName>
    </submittedName>
</protein>
<dbReference type="KEGG" id="brv:CFK39_14230"/>
<evidence type="ECO:0000313" key="2">
    <source>
        <dbReference type="Proteomes" id="UP000198398"/>
    </source>
</evidence>
<name>A0A220UHQ9_9MICO</name>